<dbReference type="InterPro" id="IPR005490">
    <property type="entry name" value="LD_TPept_cat_dom"/>
</dbReference>
<gene>
    <name evidence="9" type="ORF">QYE77_10770</name>
</gene>
<keyword evidence="7" id="KW-0732">Signal</keyword>
<dbReference type="SUPFAM" id="SSF141523">
    <property type="entry name" value="L,D-transpeptidase catalytic domain-like"/>
    <property type="match status" value="1"/>
</dbReference>
<sequence>MRKAWVLVVGIGAGLLLALGVSRAVQAQTDAPPWRESYSGLPLCLPGVYLSDPGDCLPLGPSQRLTAWARLGLTLPPRPLPASTPDPALNDSPVLIARINLPAEEPAPLYASLDDAVAGQNPVRFIDPGPLRYVSFVEVQRVNGKPYVRLRSGEWLRASPIAYSTFQGLIFHATPNHDFGWIVDLAGPAEVRSAPGYDAPKTGLVLRRYQVVPIYTVQRVGNMDWYLIGPDQWIERTFIRQVRVNPTPPPGVEGDRWIEVNLYDQTLAVYNRGQLIFATLIASGGEPFYTRPGLFQIYKKKPTETMSGAFAADRSDYYYLEDVPWTMYFDQARALHGAYWRAWFGFPQTHGCVNMSLGDAHWLFEWAREGDWVYVWDPSGQTPTDPSLYTPGGA</sequence>
<feature type="active site" description="Proton donor/acceptor" evidence="6">
    <location>
        <position position="336"/>
    </location>
</feature>
<evidence type="ECO:0000259" key="8">
    <source>
        <dbReference type="PROSITE" id="PS52029"/>
    </source>
</evidence>
<feature type="active site" description="Nucleophile" evidence="6">
    <location>
        <position position="352"/>
    </location>
</feature>
<dbReference type="EC" id="2.-.-.-" evidence="9"/>
<comment type="pathway">
    <text evidence="1 6">Cell wall biogenesis; peptidoglycan biosynthesis.</text>
</comment>
<dbReference type="Proteomes" id="UP001254165">
    <property type="component" value="Unassembled WGS sequence"/>
</dbReference>
<evidence type="ECO:0000256" key="3">
    <source>
        <dbReference type="ARBA" id="ARBA00022960"/>
    </source>
</evidence>
<feature type="chain" id="PRO_5046904827" evidence="7">
    <location>
        <begin position="28"/>
        <end position="394"/>
    </location>
</feature>
<evidence type="ECO:0000313" key="10">
    <source>
        <dbReference type="Proteomes" id="UP001254165"/>
    </source>
</evidence>
<dbReference type="InterPro" id="IPR038063">
    <property type="entry name" value="Transpep_catalytic_dom"/>
</dbReference>
<dbReference type="GO" id="GO:0016740">
    <property type="term" value="F:transferase activity"/>
    <property type="evidence" value="ECO:0007669"/>
    <property type="project" value="UniProtKB-KW"/>
</dbReference>
<keyword evidence="5 6" id="KW-0961">Cell wall biogenesis/degradation</keyword>
<dbReference type="EMBL" id="JAUHMF010000002">
    <property type="protein sequence ID" value="MDT8898749.1"/>
    <property type="molecule type" value="Genomic_DNA"/>
</dbReference>
<accession>A0ABU3NPI4</accession>
<evidence type="ECO:0000256" key="5">
    <source>
        <dbReference type="ARBA" id="ARBA00023316"/>
    </source>
</evidence>
<name>A0ABU3NPI4_9CHLR</name>
<evidence type="ECO:0000256" key="7">
    <source>
        <dbReference type="SAM" id="SignalP"/>
    </source>
</evidence>
<feature type="signal peptide" evidence="7">
    <location>
        <begin position="1"/>
        <end position="27"/>
    </location>
</feature>
<keyword evidence="4 6" id="KW-0573">Peptidoglycan synthesis</keyword>
<dbReference type="PANTHER" id="PTHR30582:SF2">
    <property type="entry name" value="L,D-TRANSPEPTIDASE YCIB-RELATED"/>
    <property type="match status" value="1"/>
</dbReference>
<dbReference type="Gene3D" id="2.40.440.10">
    <property type="entry name" value="L,D-transpeptidase catalytic domain-like"/>
    <property type="match status" value="1"/>
</dbReference>
<proteinExistence type="predicted"/>
<dbReference type="InterPro" id="IPR050979">
    <property type="entry name" value="LD-transpeptidase"/>
</dbReference>
<evidence type="ECO:0000256" key="6">
    <source>
        <dbReference type="PROSITE-ProRule" id="PRU01373"/>
    </source>
</evidence>
<evidence type="ECO:0000313" key="9">
    <source>
        <dbReference type="EMBL" id="MDT8898749.1"/>
    </source>
</evidence>
<dbReference type="CDD" id="cd16913">
    <property type="entry name" value="YkuD_like"/>
    <property type="match status" value="1"/>
</dbReference>
<keyword evidence="3 6" id="KW-0133">Cell shape</keyword>
<keyword evidence="10" id="KW-1185">Reference proteome</keyword>
<organism evidence="9 10">
    <name type="scientific">Thermanaerothrix solaris</name>
    <dbReference type="NCBI Taxonomy" id="3058434"/>
    <lineage>
        <taxon>Bacteria</taxon>
        <taxon>Bacillati</taxon>
        <taxon>Chloroflexota</taxon>
        <taxon>Anaerolineae</taxon>
        <taxon>Anaerolineales</taxon>
        <taxon>Anaerolineaceae</taxon>
        <taxon>Thermanaerothrix</taxon>
    </lineage>
</organism>
<evidence type="ECO:0000256" key="4">
    <source>
        <dbReference type="ARBA" id="ARBA00022984"/>
    </source>
</evidence>
<dbReference type="PROSITE" id="PS52029">
    <property type="entry name" value="LD_TPASE"/>
    <property type="match status" value="1"/>
</dbReference>
<dbReference type="PANTHER" id="PTHR30582">
    <property type="entry name" value="L,D-TRANSPEPTIDASE"/>
    <property type="match status" value="1"/>
</dbReference>
<protein>
    <submittedName>
        <fullName evidence="9">L,D-transpeptidase</fullName>
        <ecNumber evidence="9">2.-.-.-</ecNumber>
    </submittedName>
</protein>
<dbReference type="RefSeq" id="WP_315625410.1">
    <property type="nucleotide sequence ID" value="NZ_JAUHMF010000002.1"/>
</dbReference>
<dbReference type="Pfam" id="PF03734">
    <property type="entry name" value="YkuD"/>
    <property type="match status" value="1"/>
</dbReference>
<feature type="domain" description="L,D-TPase catalytic" evidence="8">
    <location>
        <begin position="256"/>
        <end position="376"/>
    </location>
</feature>
<keyword evidence="2 9" id="KW-0808">Transferase</keyword>
<comment type="caution">
    <text evidence="9">The sequence shown here is derived from an EMBL/GenBank/DDBJ whole genome shotgun (WGS) entry which is preliminary data.</text>
</comment>
<reference evidence="9 10" key="1">
    <citation type="submission" date="2023-07" db="EMBL/GenBank/DDBJ databases">
        <title>Novel species of Thermanaerothrix with wide hydrolytic capabilities.</title>
        <authorList>
            <person name="Zayulina K.S."/>
            <person name="Podosokorskaya O.A."/>
            <person name="Elcheninov A.G."/>
        </authorList>
    </citation>
    <scope>NUCLEOTIDE SEQUENCE [LARGE SCALE GENOMIC DNA]</scope>
    <source>
        <strain evidence="9 10">4228-RoL</strain>
    </source>
</reference>
<evidence type="ECO:0000256" key="1">
    <source>
        <dbReference type="ARBA" id="ARBA00004752"/>
    </source>
</evidence>
<evidence type="ECO:0000256" key="2">
    <source>
        <dbReference type="ARBA" id="ARBA00022679"/>
    </source>
</evidence>